<protein>
    <submittedName>
        <fullName evidence="8">Iron-sulfur cluster-binding protein</fullName>
    </submittedName>
</protein>
<proteinExistence type="predicted"/>
<sequence>MVITFDKEMLSLALPPAIAVFVPVVLLAGLALLFQAWSRPLLNASLHEENEANVVAKESDFPADWWVGSNLFELEKRAIFSKRWLYLSHRSRFSKAGDYHSYEVADIPIFLILGKDGVVRAFHNVCRHRAYAVTRKECGSSLVLRCRYHGWSFNTYGQLVKAPHFDHVPGFDKSQNDLFAIHTTTTNSGFILVNLDASTIAPPLETWPLDSLASRHGLGRRSSWVGGQTIEGQFNWKMCLRPRKFLGGEAWEHAPPKRSYMLLLSRLFNKIPNYPEDIIVFPFTTIHTLKRTTYWYSLSFIPISEKRTSIRFDLHCTRDSSSPNHLIILEGLIGLVNKSSRALEAEYQSYTDDSKSATAVSAFDTSTENTQKEILGLLQAHAKLEKQQGTEVFPAMRQPRQNARYEQAEQLCKELDCQDALNRQSLAW</sequence>
<dbReference type="PANTHER" id="PTHR43756">
    <property type="entry name" value="CHOLINE MONOOXYGENASE, CHLOROPLASTIC"/>
    <property type="match status" value="1"/>
</dbReference>
<dbReference type="AlphaFoldDB" id="A0A317VEC4"/>
<evidence type="ECO:0000313" key="8">
    <source>
        <dbReference type="EMBL" id="PWY72315.1"/>
    </source>
</evidence>
<keyword evidence="2" id="KW-0479">Metal-binding</keyword>
<dbReference type="RefSeq" id="XP_025396417.1">
    <property type="nucleotide sequence ID" value="XM_025537917.1"/>
</dbReference>
<keyword evidence="1" id="KW-0001">2Fe-2S</keyword>
<dbReference type="GO" id="GO:0051537">
    <property type="term" value="F:2 iron, 2 sulfur cluster binding"/>
    <property type="evidence" value="ECO:0007669"/>
    <property type="project" value="UniProtKB-KW"/>
</dbReference>
<dbReference type="EMBL" id="MSFL01000026">
    <property type="protein sequence ID" value="PWY72315.1"/>
    <property type="molecule type" value="Genomic_DNA"/>
</dbReference>
<evidence type="ECO:0000256" key="1">
    <source>
        <dbReference type="ARBA" id="ARBA00022714"/>
    </source>
</evidence>
<evidence type="ECO:0000256" key="4">
    <source>
        <dbReference type="ARBA" id="ARBA00023004"/>
    </source>
</evidence>
<dbReference type="GO" id="GO:0046872">
    <property type="term" value="F:metal ion binding"/>
    <property type="evidence" value="ECO:0007669"/>
    <property type="project" value="UniProtKB-KW"/>
</dbReference>
<dbReference type="CDD" id="cd03469">
    <property type="entry name" value="Rieske_RO_Alpha_N"/>
    <property type="match status" value="1"/>
</dbReference>
<evidence type="ECO:0000256" key="6">
    <source>
        <dbReference type="SAM" id="Phobius"/>
    </source>
</evidence>
<reference evidence="8 9" key="1">
    <citation type="submission" date="2016-12" db="EMBL/GenBank/DDBJ databases">
        <title>The genomes of Aspergillus section Nigri reveals drivers in fungal speciation.</title>
        <authorList>
            <consortium name="DOE Joint Genome Institute"/>
            <person name="Vesth T.C."/>
            <person name="Nybo J."/>
            <person name="Theobald S."/>
            <person name="Brandl J."/>
            <person name="Frisvad J.C."/>
            <person name="Nielsen K.F."/>
            <person name="Lyhne E.K."/>
            <person name="Kogle M.E."/>
            <person name="Kuo A."/>
            <person name="Riley R."/>
            <person name="Clum A."/>
            <person name="Nolan M."/>
            <person name="Lipzen A."/>
            <person name="Salamov A."/>
            <person name="Henrissat B."/>
            <person name="Wiebenga A."/>
            <person name="De Vries R.P."/>
            <person name="Grigoriev I.V."/>
            <person name="Mortensen U.H."/>
            <person name="Andersen M.R."/>
            <person name="Baker S.E."/>
        </authorList>
    </citation>
    <scope>NUCLEOTIDE SEQUENCE [LARGE SCALE GENOMIC DNA]</scope>
    <source>
        <strain evidence="8 9">CBS 117.55</strain>
    </source>
</reference>
<keyword evidence="6" id="KW-0812">Transmembrane</keyword>
<dbReference type="PANTHER" id="PTHR43756:SF6">
    <property type="entry name" value="CLUSTER-BINDING PROTEIN, PUTATIVE (AFU_ORTHOLOGUE AFUA_6G03920)-RELATED"/>
    <property type="match status" value="1"/>
</dbReference>
<organism evidence="8 9">
    <name type="scientific">Aspergillus heteromorphus CBS 117.55</name>
    <dbReference type="NCBI Taxonomy" id="1448321"/>
    <lineage>
        <taxon>Eukaryota</taxon>
        <taxon>Fungi</taxon>
        <taxon>Dikarya</taxon>
        <taxon>Ascomycota</taxon>
        <taxon>Pezizomycotina</taxon>
        <taxon>Eurotiomycetes</taxon>
        <taxon>Eurotiomycetidae</taxon>
        <taxon>Eurotiales</taxon>
        <taxon>Aspergillaceae</taxon>
        <taxon>Aspergillus</taxon>
        <taxon>Aspergillus subgen. Circumdati</taxon>
    </lineage>
</organism>
<dbReference type="InterPro" id="IPR001663">
    <property type="entry name" value="Rng_hydr_dOase-A"/>
</dbReference>
<name>A0A317VEC4_9EURO</name>
<comment type="caution">
    <text evidence="8">The sequence shown here is derived from an EMBL/GenBank/DDBJ whole genome shotgun (WGS) entry which is preliminary data.</text>
</comment>
<keyword evidence="9" id="KW-1185">Reference proteome</keyword>
<dbReference type="Pfam" id="PF00355">
    <property type="entry name" value="Rieske"/>
    <property type="match status" value="1"/>
</dbReference>
<feature type="transmembrane region" description="Helical" evidence="6">
    <location>
        <begin position="12"/>
        <end position="37"/>
    </location>
</feature>
<gene>
    <name evidence="8" type="ORF">BO70DRAFT_116137</name>
</gene>
<dbReference type="VEuPathDB" id="FungiDB:BO70DRAFT_116137"/>
<dbReference type="OrthoDB" id="426882at2759"/>
<keyword evidence="5" id="KW-0411">Iron-sulfur</keyword>
<dbReference type="STRING" id="1448321.A0A317VEC4"/>
<dbReference type="GO" id="GO:0016491">
    <property type="term" value="F:oxidoreductase activity"/>
    <property type="evidence" value="ECO:0007669"/>
    <property type="project" value="UniProtKB-KW"/>
</dbReference>
<evidence type="ECO:0000259" key="7">
    <source>
        <dbReference type="PROSITE" id="PS51296"/>
    </source>
</evidence>
<dbReference type="InterPro" id="IPR017941">
    <property type="entry name" value="Rieske_2Fe-2S"/>
</dbReference>
<dbReference type="SUPFAM" id="SSF50022">
    <property type="entry name" value="ISP domain"/>
    <property type="match status" value="1"/>
</dbReference>
<keyword evidence="3" id="KW-0560">Oxidoreductase</keyword>
<dbReference type="GeneID" id="37060154"/>
<dbReference type="PROSITE" id="PS51296">
    <property type="entry name" value="RIESKE"/>
    <property type="match status" value="1"/>
</dbReference>
<evidence type="ECO:0000313" key="9">
    <source>
        <dbReference type="Proteomes" id="UP000247233"/>
    </source>
</evidence>
<evidence type="ECO:0000256" key="5">
    <source>
        <dbReference type="ARBA" id="ARBA00023014"/>
    </source>
</evidence>
<feature type="domain" description="Rieske" evidence="7">
    <location>
        <begin position="85"/>
        <end position="171"/>
    </location>
</feature>
<dbReference type="InterPro" id="IPR036922">
    <property type="entry name" value="Rieske_2Fe-2S_sf"/>
</dbReference>
<keyword evidence="4" id="KW-0408">Iron</keyword>
<evidence type="ECO:0000256" key="3">
    <source>
        <dbReference type="ARBA" id="ARBA00023002"/>
    </source>
</evidence>
<evidence type="ECO:0000256" key="2">
    <source>
        <dbReference type="ARBA" id="ARBA00022723"/>
    </source>
</evidence>
<accession>A0A317VEC4</accession>
<dbReference type="Proteomes" id="UP000247233">
    <property type="component" value="Unassembled WGS sequence"/>
</dbReference>
<keyword evidence="6" id="KW-1133">Transmembrane helix</keyword>
<dbReference type="Gene3D" id="2.102.10.10">
    <property type="entry name" value="Rieske [2Fe-2S] iron-sulphur domain"/>
    <property type="match status" value="1"/>
</dbReference>
<keyword evidence="6" id="KW-0472">Membrane</keyword>
<dbReference type="PRINTS" id="PR00090">
    <property type="entry name" value="RNGDIOXGNASE"/>
</dbReference>